<dbReference type="RefSeq" id="WP_249697581.1">
    <property type="nucleotide sequence ID" value="NZ_JAMFLX010000002.1"/>
</dbReference>
<evidence type="ECO:0000256" key="3">
    <source>
        <dbReference type="ARBA" id="ARBA00021563"/>
    </source>
</evidence>
<evidence type="ECO:0000256" key="2">
    <source>
        <dbReference type="ARBA" id="ARBA00007208"/>
    </source>
</evidence>
<keyword evidence="5" id="KW-1003">Cell membrane</keyword>
<dbReference type="Proteomes" id="UP001203338">
    <property type="component" value="Unassembled WGS sequence"/>
</dbReference>
<dbReference type="Pfam" id="PF01203">
    <property type="entry name" value="T2SSN"/>
    <property type="match status" value="1"/>
</dbReference>
<dbReference type="PROSITE" id="PS01142">
    <property type="entry name" value="T2SP_N"/>
    <property type="match status" value="1"/>
</dbReference>
<keyword evidence="9" id="KW-0472">Membrane</keyword>
<evidence type="ECO:0000256" key="8">
    <source>
        <dbReference type="ARBA" id="ARBA00022927"/>
    </source>
</evidence>
<gene>
    <name evidence="11" type="ORF">M3P05_02135</name>
</gene>
<keyword evidence="4" id="KW-0813">Transport</keyword>
<comment type="caution">
    <text evidence="11">The sequence shown here is derived from an EMBL/GenBank/DDBJ whole genome shotgun (WGS) entry which is preliminary data.</text>
</comment>
<evidence type="ECO:0000313" key="11">
    <source>
        <dbReference type="EMBL" id="MCL6268748.1"/>
    </source>
</evidence>
<evidence type="ECO:0000313" key="12">
    <source>
        <dbReference type="Proteomes" id="UP001203338"/>
    </source>
</evidence>
<proteinExistence type="inferred from homology"/>
<name>A0ABT0PBU1_9GAMM</name>
<evidence type="ECO:0000256" key="6">
    <source>
        <dbReference type="ARBA" id="ARBA00022519"/>
    </source>
</evidence>
<comment type="subcellular location">
    <subcellularLocation>
        <location evidence="1">Cell inner membrane</location>
    </subcellularLocation>
</comment>
<dbReference type="EMBL" id="JAMFLX010000002">
    <property type="protein sequence ID" value="MCL6268748.1"/>
    <property type="molecule type" value="Genomic_DNA"/>
</dbReference>
<evidence type="ECO:0000256" key="1">
    <source>
        <dbReference type="ARBA" id="ARBA00004533"/>
    </source>
</evidence>
<sequence length="255" mass="27670">MKKAVLLSSVAIVSLAGFVVVKVPASIVWQQLLEQNLVPQELTLEGLEGTLWFGSADKVFWEGSRLPGLQWNFSGFSPVSLSAGYNVQLGHARTDISAKGYLEAGPDYLEVLNLSSRMTLEQLQTWLDIPLPMAVNGQARLSINELRLAGKSCESLDGSGRLSDVVVDSVWGELDLGASNFSLDCSGQQMTAKLDQKSDHIVSSLTFGLTNLQNYTLDGRLEPQPDLGKPYREGLGYIGDSDSRGGYQVSWQGSL</sequence>
<evidence type="ECO:0000256" key="5">
    <source>
        <dbReference type="ARBA" id="ARBA00022475"/>
    </source>
</evidence>
<comment type="similarity">
    <text evidence="2">Belongs to the GSP N family.</text>
</comment>
<reference evidence="11 12" key="1">
    <citation type="submission" date="2022-05" db="EMBL/GenBank/DDBJ databases">
        <authorList>
            <person name="Park J.-S."/>
        </authorList>
    </citation>
    <scope>NUCLEOTIDE SEQUENCE [LARGE SCALE GENOMIC DNA]</scope>
    <source>
        <strain evidence="11 12">2012CJ34-2</strain>
    </source>
</reference>
<dbReference type="InterPro" id="IPR022792">
    <property type="entry name" value="T2SS_protein-GspN"/>
</dbReference>
<evidence type="ECO:0000256" key="4">
    <source>
        <dbReference type="ARBA" id="ARBA00022448"/>
    </source>
</evidence>
<keyword evidence="12" id="KW-1185">Reference proteome</keyword>
<protein>
    <recommendedName>
        <fullName evidence="3">Type II secretion system protein N</fullName>
    </recommendedName>
    <alternativeName>
        <fullName evidence="10">General secretion pathway protein N</fullName>
    </alternativeName>
</protein>
<evidence type="ECO:0000256" key="9">
    <source>
        <dbReference type="ARBA" id="ARBA00023136"/>
    </source>
</evidence>
<keyword evidence="6" id="KW-0997">Cell inner membrane</keyword>
<organism evidence="11 12">
    <name type="scientific">Parendozoicomonas callyspongiae</name>
    <dbReference type="NCBI Taxonomy" id="2942213"/>
    <lineage>
        <taxon>Bacteria</taxon>
        <taxon>Pseudomonadati</taxon>
        <taxon>Pseudomonadota</taxon>
        <taxon>Gammaproteobacteria</taxon>
        <taxon>Oceanospirillales</taxon>
        <taxon>Endozoicomonadaceae</taxon>
        <taxon>Parendozoicomonas</taxon>
    </lineage>
</organism>
<accession>A0ABT0PBU1</accession>
<evidence type="ECO:0000256" key="10">
    <source>
        <dbReference type="ARBA" id="ARBA00030772"/>
    </source>
</evidence>
<evidence type="ECO:0000256" key="7">
    <source>
        <dbReference type="ARBA" id="ARBA00022692"/>
    </source>
</evidence>
<keyword evidence="8" id="KW-0653">Protein transport</keyword>
<keyword evidence="7" id="KW-0812">Transmembrane</keyword>
<dbReference type="InterPro" id="IPR000645">
    <property type="entry name" value="T2SS_GspN_CS"/>
</dbReference>